<evidence type="ECO:0000313" key="1">
    <source>
        <dbReference type="EMBL" id="MEX3934774.1"/>
    </source>
</evidence>
<comment type="caution">
    <text evidence="1">The sequence shown here is derived from an EMBL/GenBank/DDBJ whole genome shotgun (WGS) entry which is preliminary data.</text>
</comment>
<evidence type="ECO:0000313" key="2">
    <source>
        <dbReference type="Proteomes" id="UP001558850"/>
    </source>
</evidence>
<name>A0ACC6U5A9_9BURK</name>
<protein>
    <submittedName>
        <fullName evidence="1">Uncharacterized protein</fullName>
    </submittedName>
</protein>
<dbReference type="Proteomes" id="UP001558850">
    <property type="component" value="Unassembled WGS sequence"/>
</dbReference>
<keyword evidence="2" id="KW-1185">Reference proteome</keyword>
<reference evidence="1" key="1">
    <citation type="submission" date="2024-07" db="EMBL/GenBank/DDBJ databases">
        <title>A survey of Mimosa microsymbionts across Brazilian biomes reveals a high diversity of Paraburkholderia nodulating endemic species, but also that Cupriavidus is common as a symbiont of widespread species.</title>
        <authorList>
            <person name="Rouws L."/>
            <person name="Barauna A."/>
            <person name="Beukes C."/>
            <person name="Rouws J.R.C."/>
            <person name="De Faria S.M."/>
            <person name="Gross E."/>
            <person name="Bueno Dos Reis Junior F."/>
            <person name="Simon M.F."/>
            <person name="Maluk M."/>
            <person name="Odee D.W."/>
            <person name="Kenicer G."/>
            <person name="Young J.P.W."/>
            <person name="Reis V.M."/>
            <person name="Zilli J."/>
            <person name="James E.K."/>
        </authorList>
    </citation>
    <scope>NUCLEOTIDE SEQUENCE</scope>
    <source>
        <strain evidence="1">EG181B</strain>
    </source>
</reference>
<organism evidence="1 2">
    <name type="scientific">Paraburkholderia phymatum</name>
    <dbReference type="NCBI Taxonomy" id="148447"/>
    <lineage>
        <taxon>Bacteria</taxon>
        <taxon>Pseudomonadati</taxon>
        <taxon>Pseudomonadota</taxon>
        <taxon>Betaproteobacteria</taxon>
        <taxon>Burkholderiales</taxon>
        <taxon>Burkholderiaceae</taxon>
        <taxon>Paraburkholderia</taxon>
    </lineage>
</organism>
<accession>A0ACC6U5A9</accession>
<sequence>MQEGQRKLPFFVGGRFLLGRVGSLAACLRFARYSIAPRCMRVASISIAIDACVRQQLSVRRLASKQSPPEARRNTRLVHAERRPESPLRRPASIRGIGVRL</sequence>
<proteinExistence type="predicted"/>
<dbReference type="EMBL" id="JBFRCH010000015">
    <property type="protein sequence ID" value="MEX3934774.1"/>
    <property type="molecule type" value="Genomic_DNA"/>
</dbReference>
<gene>
    <name evidence="1" type="ORF">AB4Y32_23800</name>
</gene>